<keyword evidence="7" id="KW-0560">Oxidoreductase</keyword>
<dbReference type="GO" id="GO:0031543">
    <property type="term" value="F:peptidyl-proline dioxygenase activity"/>
    <property type="evidence" value="ECO:0007669"/>
    <property type="project" value="UniProtKB-ARBA"/>
</dbReference>
<dbReference type="GO" id="GO:0005634">
    <property type="term" value="C:nucleus"/>
    <property type="evidence" value="ECO:0007669"/>
    <property type="project" value="UniProtKB-SubCell"/>
</dbReference>
<evidence type="ECO:0000256" key="1">
    <source>
        <dbReference type="ARBA" id="ARBA00001961"/>
    </source>
</evidence>
<dbReference type="InterPro" id="IPR006620">
    <property type="entry name" value="Pro_4_hyd_alph"/>
</dbReference>
<dbReference type="AlphaFoldDB" id="A0A4S8S9G5"/>
<keyword evidence="6" id="KW-0223">Dioxygenase</keyword>
<dbReference type="GO" id="GO:0031418">
    <property type="term" value="F:L-ascorbic acid binding"/>
    <property type="evidence" value="ECO:0007669"/>
    <property type="project" value="UniProtKB-KW"/>
</dbReference>
<proteinExistence type="inferred from homology"/>
<keyword evidence="4" id="KW-0479">Metal-binding</keyword>
<keyword evidence="8" id="KW-0408">Iron</keyword>
<evidence type="ECO:0000259" key="13">
    <source>
        <dbReference type="PROSITE" id="PS51471"/>
    </source>
</evidence>
<evidence type="ECO:0000313" key="15">
    <source>
        <dbReference type="Proteomes" id="UP000304951"/>
    </source>
</evidence>
<dbReference type="PROSITE" id="PS51471">
    <property type="entry name" value="FE2OG_OXY"/>
    <property type="match status" value="1"/>
</dbReference>
<dbReference type="Proteomes" id="UP000304951">
    <property type="component" value="Unassembled WGS sequence"/>
</dbReference>
<evidence type="ECO:0000256" key="12">
    <source>
        <dbReference type="ARBA" id="ARBA00081607"/>
    </source>
</evidence>
<comment type="catalytic activity">
    <reaction evidence="11">
        <text>[ribosomal protein uS12]-(3S)-3-hydroxy-L-proline + 2-oxoglutarate + O2 = [ribosomal protein uS12]-(3S)-3,4-dihydroxy-L-proline + succinate + CO2</text>
        <dbReference type="Rhea" id="RHEA:54160"/>
        <dbReference type="Rhea" id="RHEA-COMP:13817"/>
        <dbReference type="Rhea" id="RHEA-COMP:13818"/>
        <dbReference type="ChEBI" id="CHEBI:15379"/>
        <dbReference type="ChEBI" id="CHEBI:16526"/>
        <dbReference type="ChEBI" id="CHEBI:16810"/>
        <dbReference type="ChEBI" id="CHEBI:30031"/>
        <dbReference type="ChEBI" id="CHEBI:85428"/>
        <dbReference type="ChEBI" id="CHEBI:138052"/>
    </reaction>
</comment>
<evidence type="ECO:0000256" key="2">
    <source>
        <dbReference type="ARBA" id="ARBA00004123"/>
    </source>
</evidence>
<reference evidence="14 15" key="1">
    <citation type="submission" date="2018-10" db="EMBL/GenBank/DDBJ databases">
        <title>Fifty Aureobasidium pullulans genomes reveal a recombining polyextremotolerant generalist.</title>
        <authorList>
            <person name="Gostincar C."/>
            <person name="Turk M."/>
            <person name="Zajc J."/>
            <person name="Gunde-Cimerman N."/>
        </authorList>
    </citation>
    <scope>NUCLEOTIDE SEQUENCE [LARGE SCALE GENOMIC DNA]</scope>
    <source>
        <strain evidence="14 15">EXF-11900</strain>
    </source>
</reference>
<dbReference type="Pfam" id="PF13661">
    <property type="entry name" value="2OG-FeII_Oxy_4"/>
    <property type="match status" value="1"/>
</dbReference>
<evidence type="ECO:0000256" key="6">
    <source>
        <dbReference type="ARBA" id="ARBA00022964"/>
    </source>
</evidence>
<dbReference type="EMBL" id="QZAF01000457">
    <property type="protein sequence ID" value="THV66984.1"/>
    <property type="molecule type" value="Genomic_DNA"/>
</dbReference>
<sequence>RDKVYNGQELRYGNIRTWRVHSGHSADAHLVWGLARRAAGPFESTFFFPIALLSTPSSYSTQQTETMVKRKHESNGTDANVPVKKTAKSQAEVHANFGDKLFDTDVVTKYREDYAQSGPYLHTVVSGLINDSLLRSVRREIIDNVHFTPKETDIYKIHQSGDLANLSGLDPSALKLLPSLLTLRDSLYSAEFRAWVSEVSGAGPLSGKKTDMAVNVYAPGCHLLCHDDVIGTRRVSYILYLTDPDKPWQANWGGALRLYPTEEKTDSDGKKVRVPHYDFTKVIPPAWNQLSFFTVQPGQSFHDVEEVLKRKEGESEDDGGRIRMAISGWFHIPQEGEQGFEPGLEEKLAERSSLQQLQSKNDEFDLPHEQWIDYDEDTNKAEDAEEEEVEFDEKDMDFLIQYMTPQYLTPDTVEELSELFAEESSLQLANFLSKKFSARLRKDIELHDGKTEPATNGWATATPPHKHRYRFKHADRAAADTSSAYDELLNKFLPSLAFRKWLGLATGLTLAKSSILARRFRKSLDYTLATGYNKPEAQLEYCLNVTPSKGWGADEEEEEGEEEAADPAIYQAGNEEDDGILFSNPANWNTLSVVLRDRGVLRFVKYVSESAKGDRWDVIGAVEVIDDDDEDDEEDGADE</sequence>
<dbReference type="InterPro" id="IPR019601">
    <property type="entry name" value="Oxoglutarate/Fe-dep_Oase_C"/>
</dbReference>
<dbReference type="FunFam" id="2.60.120.620:FF:000014">
    <property type="entry name" value="Prolyl 3,4-dihydroxylase TPA1"/>
    <property type="match status" value="1"/>
</dbReference>
<feature type="non-terminal residue" evidence="14">
    <location>
        <position position="1"/>
    </location>
</feature>
<keyword evidence="9" id="KW-0539">Nucleus</keyword>
<comment type="subcellular location">
    <subcellularLocation>
        <location evidence="2">Nucleus</location>
    </subcellularLocation>
</comment>
<accession>A0A4S8S9G5</accession>
<dbReference type="PANTHER" id="PTHR12117">
    <property type="entry name" value="HISTONE ACETYLTRANSFERASE COMPLEX"/>
    <property type="match status" value="1"/>
</dbReference>
<dbReference type="Gene3D" id="2.60.120.620">
    <property type="entry name" value="q2cbj1_9rhob like domain"/>
    <property type="match status" value="1"/>
</dbReference>
<evidence type="ECO:0000256" key="8">
    <source>
        <dbReference type="ARBA" id="ARBA00023004"/>
    </source>
</evidence>
<dbReference type="GO" id="GO:0010604">
    <property type="term" value="P:positive regulation of macromolecule metabolic process"/>
    <property type="evidence" value="ECO:0007669"/>
    <property type="project" value="UniProtKB-ARBA"/>
</dbReference>
<dbReference type="GO" id="GO:0005737">
    <property type="term" value="C:cytoplasm"/>
    <property type="evidence" value="ECO:0007669"/>
    <property type="project" value="TreeGrafter"/>
</dbReference>
<evidence type="ECO:0000256" key="10">
    <source>
        <dbReference type="ARBA" id="ARBA00047444"/>
    </source>
</evidence>
<comment type="caution">
    <text evidence="14">The sequence shown here is derived from an EMBL/GenBank/DDBJ whole genome shotgun (WGS) entry which is preliminary data.</text>
</comment>
<dbReference type="Gene3D" id="3.60.130.20">
    <property type="entry name" value="Oxoglutarate/iron-dependent oxygenase, C-terminal degradation domain"/>
    <property type="match status" value="1"/>
</dbReference>
<comment type="cofactor">
    <cofactor evidence="1">
        <name>L-ascorbate</name>
        <dbReference type="ChEBI" id="CHEBI:38290"/>
    </cofactor>
</comment>
<evidence type="ECO:0000256" key="11">
    <source>
        <dbReference type="ARBA" id="ARBA00051966"/>
    </source>
</evidence>
<name>A0A4S8S9G5_AURPU</name>
<evidence type="ECO:0000256" key="9">
    <source>
        <dbReference type="ARBA" id="ARBA00023242"/>
    </source>
</evidence>
<evidence type="ECO:0000256" key="7">
    <source>
        <dbReference type="ARBA" id="ARBA00023002"/>
    </source>
</evidence>
<dbReference type="GO" id="GO:0005506">
    <property type="term" value="F:iron ion binding"/>
    <property type="evidence" value="ECO:0007669"/>
    <property type="project" value="InterPro"/>
</dbReference>
<dbReference type="InterPro" id="IPR051842">
    <property type="entry name" value="uS12_prolyl_hydroxylase"/>
</dbReference>
<dbReference type="Pfam" id="PF10637">
    <property type="entry name" value="Ofd1_CTDD"/>
    <property type="match status" value="1"/>
</dbReference>
<evidence type="ECO:0000256" key="5">
    <source>
        <dbReference type="ARBA" id="ARBA00022896"/>
    </source>
</evidence>
<gene>
    <name evidence="14" type="ORF">D6D28_07870</name>
</gene>
<organism evidence="14 15">
    <name type="scientific">Aureobasidium pullulans</name>
    <name type="common">Black yeast</name>
    <name type="synonym">Pullularia pullulans</name>
    <dbReference type="NCBI Taxonomy" id="5580"/>
    <lineage>
        <taxon>Eukaryota</taxon>
        <taxon>Fungi</taxon>
        <taxon>Dikarya</taxon>
        <taxon>Ascomycota</taxon>
        <taxon>Pezizomycotina</taxon>
        <taxon>Dothideomycetes</taxon>
        <taxon>Dothideomycetidae</taxon>
        <taxon>Dothideales</taxon>
        <taxon>Saccotheciaceae</taxon>
        <taxon>Aureobasidium</taxon>
    </lineage>
</organism>
<dbReference type="InterPro" id="IPR005123">
    <property type="entry name" value="Oxoglu/Fe-dep_dioxygenase_dom"/>
</dbReference>
<evidence type="ECO:0000256" key="3">
    <source>
        <dbReference type="ARBA" id="ARBA00007443"/>
    </source>
</evidence>
<feature type="domain" description="Fe2OG dioxygenase" evidence="13">
    <location>
        <begin position="208"/>
        <end position="332"/>
    </location>
</feature>
<dbReference type="SMART" id="SM00702">
    <property type="entry name" value="P4Hc"/>
    <property type="match status" value="1"/>
</dbReference>
<comment type="similarity">
    <text evidence="3">Belongs to the TPA1 family.</text>
</comment>
<comment type="catalytic activity">
    <reaction evidence="10">
        <text>[ribosomal protein uS12]-L-proline + 2-oxoglutarate + O2 = [ribosomal protein uS12]-(3S)-3-hydroxy-L-proline + succinate + CO2</text>
        <dbReference type="Rhea" id="RHEA:54156"/>
        <dbReference type="Rhea" id="RHEA-COMP:13816"/>
        <dbReference type="Rhea" id="RHEA-COMP:13818"/>
        <dbReference type="ChEBI" id="CHEBI:15379"/>
        <dbReference type="ChEBI" id="CHEBI:16526"/>
        <dbReference type="ChEBI" id="CHEBI:16810"/>
        <dbReference type="ChEBI" id="CHEBI:30031"/>
        <dbReference type="ChEBI" id="CHEBI:50342"/>
        <dbReference type="ChEBI" id="CHEBI:85428"/>
    </reaction>
</comment>
<protein>
    <recommendedName>
        <fullName evidence="12">uS12 prolyl 3,4-dihydroxylase</fullName>
    </recommendedName>
</protein>
<dbReference type="InterPro" id="IPR043044">
    <property type="entry name" value="TPA1/Ofd1_C"/>
</dbReference>
<dbReference type="PANTHER" id="PTHR12117:SF0">
    <property type="entry name" value="PROLYL 3-HYDROXYLASE OGFOD1"/>
    <property type="match status" value="1"/>
</dbReference>
<keyword evidence="5" id="KW-0847">Vitamin C</keyword>
<evidence type="ECO:0000256" key="4">
    <source>
        <dbReference type="ARBA" id="ARBA00022723"/>
    </source>
</evidence>
<evidence type="ECO:0000313" key="14">
    <source>
        <dbReference type="EMBL" id="THV66984.1"/>
    </source>
</evidence>
<dbReference type="GO" id="GO:0009896">
    <property type="term" value="P:positive regulation of catabolic process"/>
    <property type="evidence" value="ECO:0007669"/>
    <property type="project" value="UniProtKB-ARBA"/>
</dbReference>
<dbReference type="InterPro" id="IPR039558">
    <property type="entry name" value="TPA1/OFD1_N"/>
</dbReference>
<dbReference type="GO" id="GO:0006449">
    <property type="term" value="P:regulation of translational termination"/>
    <property type="evidence" value="ECO:0007669"/>
    <property type="project" value="TreeGrafter"/>
</dbReference>